<dbReference type="InterPro" id="IPR036412">
    <property type="entry name" value="HAD-like_sf"/>
</dbReference>
<organism evidence="1 2">
    <name type="scientific">Promicromonospora iranensis</name>
    <dbReference type="NCBI Taxonomy" id="1105144"/>
    <lineage>
        <taxon>Bacteria</taxon>
        <taxon>Bacillati</taxon>
        <taxon>Actinomycetota</taxon>
        <taxon>Actinomycetes</taxon>
        <taxon>Micrococcales</taxon>
        <taxon>Promicromonosporaceae</taxon>
        <taxon>Promicromonospora</taxon>
    </lineage>
</organism>
<dbReference type="Proteomes" id="UP001183585">
    <property type="component" value="Unassembled WGS sequence"/>
</dbReference>
<comment type="caution">
    <text evidence="1">The sequence shown here is derived from an EMBL/GenBank/DDBJ whole genome shotgun (WGS) entry which is preliminary data.</text>
</comment>
<sequence length="268" mass="28926">MPSDIDRKLLVALDIDGTLVTYDEVLSDAARDAVAAVRAAGHHVVLASGRSLIAMTPIAAELKIEDSWIVASNGAVTARLDASADMGYTLERVEMFDPQPVLRMLKEELPHARYAVEDVGVGFRMTELFPDGELNGEHRVVDFEDLWAGHVTRVVVRSPGETSEEFHEIAARLGFDDVTYAVGWSAWMDIAPQGVTKASALEEVRKELGVAAENTVAVGDGSNDIDMLRWARRGVAMGHASDTVQAAADEVTGSIEDDGVVEVLRSLL</sequence>
<accession>A0ABU2CPN0</accession>
<evidence type="ECO:0000313" key="2">
    <source>
        <dbReference type="Proteomes" id="UP001183585"/>
    </source>
</evidence>
<dbReference type="PROSITE" id="PS01229">
    <property type="entry name" value="COF_2"/>
    <property type="match status" value="1"/>
</dbReference>
<dbReference type="RefSeq" id="WP_274991878.1">
    <property type="nucleotide sequence ID" value="NZ_JAJQQP010000001.1"/>
</dbReference>
<dbReference type="Pfam" id="PF08282">
    <property type="entry name" value="Hydrolase_3"/>
    <property type="match status" value="1"/>
</dbReference>
<dbReference type="EMBL" id="JAVDYE010000001">
    <property type="protein sequence ID" value="MDR7383087.1"/>
    <property type="molecule type" value="Genomic_DNA"/>
</dbReference>
<evidence type="ECO:0000313" key="1">
    <source>
        <dbReference type="EMBL" id="MDR7383087.1"/>
    </source>
</evidence>
<gene>
    <name evidence="1" type="ORF">J2S48_002602</name>
</gene>
<protein>
    <submittedName>
        <fullName evidence="1">Hydroxymethylpyrimidine pyrophosphatase-like HAD family hydrolase</fullName>
    </submittedName>
</protein>
<dbReference type="InterPro" id="IPR006379">
    <property type="entry name" value="HAD-SF_hydro_IIB"/>
</dbReference>
<dbReference type="SUPFAM" id="SSF56784">
    <property type="entry name" value="HAD-like"/>
    <property type="match status" value="1"/>
</dbReference>
<dbReference type="PROSITE" id="PS01228">
    <property type="entry name" value="COF_1"/>
    <property type="match status" value="1"/>
</dbReference>
<dbReference type="PANTHER" id="PTHR10000:SF8">
    <property type="entry name" value="HAD SUPERFAMILY HYDROLASE-LIKE, TYPE 3"/>
    <property type="match status" value="1"/>
</dbReference>
<dbReference type="PANTHER" id="PTHR10000">
    <property type="entry name" value="PHOSPHOSERINE PHOSPHATASE"/>
    <property type="match status" value="1"/>
</dbReference>
<dbReference type="Gene3D" id="3.30.1240.10">
    <property type="match status" value="1"/>
</dbReference>
<name>A0ABU2CPN0_9MICO</name>
<keyword evidence="2" id="KW-1185">Reference proteome</keyword>
<proteinExistence type="predicted"/>
<reference evidence="1 2" key="1">
    <citation type="submission" date="2023-07" db="EMBL/GenBank/DDBJ databases">
        <title>Sequencing the genomes of 1000 actinobacteria strains.</title>
        <authorList>
            <person name="Klenk H.-P."/>
        </authorList>
    </citation>
    <scope>NUCLEOTIDE SEQUENCE [LARGE SCALE GENOMIC DNA]</scope>
    <source>
        <strain evidence="1 2">DSM 45554</strain>
    </source>
</reference>
<dbReference type="InterPro" id="IPR023214">
    <property type="entry name" value="HAD_sf"/>
</dbReference>
<dbReference type="NCBIfam" id="TIGR01484">
    <property type="entry name" value="HAD-SF-IIB"/>
    <property type="match status" value="1"/>
</dbReference>
<dbReference type="Gene3D" id="3.40.50.1000">
    <property type="entry name" value="HAD superfamily/HAD-like"/>
    <property type="match status" value="1"/>
</dbReference>